<dbReference type="InterPro" id="IPR022812">
    <property type="entry name" value="Dynamin"/>
</dbReference>
<organism evidence="6 7">
    <name type="scientific">Porites evermanni</name>
    <dbReference type="NCBI Taxonomy" id="104178"/>
    <lineage>
        <taxon>Eukaryota</taxon>
        <taxon>Metazoa</taxon>
        <taxon>Cnidaria</taxon>
        <taxon>Anthozoa</taxon>
        <taxon>Hexacorallia</taxon>
        <taxon>Scleractinia</taxon>
        <taxon>Fungiina</taxon>
        <taxon>Poritidae</taxon>
        <taxon>Porites</taxon>
    </lineage>
</organism>
<evidence type="ECO:0008006" key="8">
    <source>
        <dbReference type="Google" id="ProtNLM"/>
    </source>
</evidence>
<reference evidence="6 7" key="1">
    <citation type="submission" date="2022-05" db="EMBL/GenBank/DDBJ databases">
        <authorList>
            <consortium name="Genoscope - CEA"/>
            <person name="William W."/>
        </authorList>
    </citation>
    <scope>NUCLEOTIDE SEQUENCE [LARGE SCALE GENOMIC DNA]</scope>
</reference>
<evidence type="ECO:0000259" key="5">
    <source>
        <dbReference type="PROSITE" id="PS51718"/>
    </source>
</evidence>
<feature type="domain" description="Dynamin-type G" evidence="5">
    <location>
        <begin position="37"/>
        <end position="332"/>
    </location>
</feature>
<keyword evidence="3" id="KW-0175">Coiled coil</keyword>
<protein>
    <recommendedName>
        <fullName evidence="8">Dynamin GTPase</fullName>
    </recommendedName>
</protein>
<dbReference type="Gene3D" id="3.40.50.300">
    <property type="entry name" value="P-loop containing nucleotide triphosphate hydrolases"/>
    <property type="match status" value="1"/>
</dbReference>
<dbReference type="SMART" id="SM00053">
    <property type="entry name" value="DYNc"/>
    <property type="match status" value="1"/>
</dbReference>
<keyword evidence="2" id="KW-0342">GTP-binding</keyword>
<dbReference type="SUPFAM" id="SSF52540">
    <property type="entry name" value="P-loop containing nucleoside triphosphate hydrolases"/>
    <property type="match status" value="1"/>
</dbReference>
<dbReference type="Proteomes" id="UP001159427">
    <property type="component" value="Unassembled WGS sequence"/>
</dbReference>
<feature type="coiled-coil region" evidence="3">
    <location>
        <begin position="657"/>
        <end position="684"/>
    </location>
</feature>
<dbReference type="InterPro" id="IPR020850">
    <property type="entry name" value="GED_dom"/>
</dbReference>
<dbReference type="Pfam" id="PF00350">
    <property type="entry name" value="Dynamin_N"/>
    <property type="match status" value="1"/>
</dbReference>
<name>A0ABN8SAC4_9CNID</name>
<dbReference type="Pfam" id="PF02212">
    <property type="entry name" value="GED"/>
    <property type="match status" value="1"/>
</dbReference>
<dbReference type="InterPro" id="IPR003130">
    <property type="entry name" value="GED"/>
</dbReference>
<dbReference type="InterPro" id="IPR045063">
    <property type="entry name" value="Dynamin_N"/>
</dbReference>
<dbReference type="InterPro" id="IPR030381">
    <property type="entry name" value="G_DYNAMIN_dom"/>
</dbReference>
<dbReference type="InterPro" id="IPR027417">
    <property type="entry name" value="P-loop_NTPase"/>
</dbReference>
<dbReference type="EMBL" id="CALNXI010002355">
    <property type="protein sequence ID" value="CAH3186678.1"/>
    <property type="molecule type" value="Genomic_DNA"/>
</dbReference>
<accession>A0ABN8SAC4</accession>
<dbReference type="PANTHER" id="PTHR11566">
    <property type="entry name" value="DYNAMIN"/>
    <property type="match status" value="1"/>
</dbReference>
<dbReference type="InterPro" id="IPR000375">
    <property type="entry name" value="Dynamin_stalk"/>
</dbReference>
<dbReference type="PROSITE" id="PS51718">
    <property type="entry name" value="G_DYNAMIN_2"/>
    <property type="match status" value="1"/>
</dbReference>
<dbReference type="Pfam" id="PF01031">
    <property type="entry name" value="Dynamin_M"/>
    <property type="match status" value="1"/>
</dbReference>
<dbReference type="PRINTS" id="PR00195">
    <property type="entry name" value="DYNAMIN"/>
</dbReference>
<evidence type="ECO:0000256" key="1">
    <source>
        <dbReference type="ARBA" id="ARBA00022741"/>
    </source>
</evidence>
<evidence type="ECO:0000256" key="2">
    <source>
        <dbReference type="ARBA" id="ARBA00023134"/>
    </source>
</evidence>
<dbReference type="Gene3D" id="1.20.120.1240">
    <property type="entry name" value="Dynamin, middle domain"/>
    <property type="match status" value="1"/>
</dbReference>
<evidence type="ECO:0000313" key="6">
    <source>
        <dbReference type="EMBL" id="CAH3186678.1"/>
    </source>
</evidence>
<feature type="domain" description="GED" evidence="4">
    <location>
        <begin position="610"/>
        <end position="696"/>
    </location>
</feature>
<comment type="caution">
    <text evidence="6">The sequence shown here is derived from an EMBL/GenBank/DDBJ whole genome shotgun (WGS) entry which is preliminary data.</text>
</comment>
<sequence>MSRQVETPVAKYGKSSDFGKVLDFIQSMISNETLRQAFDIPHLVVVGRQNMAKTTLINRLIGRYLLPMRRDETANTLQARTTCPIILNLRNGLETAVEVKCDAYPDIGGRVEKPTDDVVEKFLTEFSTYLLKEEGTLISKTPVKVTLQGPDLTTLTLVDLPGVHFANNDPRMNHATQSLVLDYIEKNTKSIIVIVSEVGDLTGDNAINLVMEKAADFRSRTICVLTKPDRLRDSDDMGLKVALNQSSFTLEENRFILLRVFLMTIIVKRLGTGKDATDANEKDWDAKTTRLKEREWFEGHPQYKGILHLCGIDRLMDTMISLLAEKMGSGIPILVNQMEERKKKVDSELQKLSESEVPESSNEKRRLEMKVKHNLVTQLRDLLHKNRSKIRGGEQVRALFNEFHNDVYKVTLSTFEPNWYTRRRRLWVTSLMSKNVKNDVTLNERLFNEDLSITNDDPQAVQIIEVKSPVDQLIPITENLVKNVEKTLREIVQRAINENFSKFPTALKVVETNVVNKIFKTKRKQTTTFIQHFIEMQKKSIDRVFAPVPFPDELKIWDSTLLQNRKPHPCMESPMMFHLKSLAEKLYPEGMIKDIERGNNQGNFKDLEDMKKTKKNVVRYFNEIKMNVCDTVPRCILHFFITQFVDDFEHALEQEDLVEFLKEKQEIRNRRIQLRAESAALEEALPRTDDVLQMLLRIQGGPGESEMPQF</sequence>
<gene>
    <name evidence="6" type="ORF">PEVE_00017050</name>
</gene>
<evidence type="ECO:0000313" key="7">
    <source>
        <dbReference type="Proteomes" id="UP001159427"/>
    </source>
</evidence>
<keyword evidence="1" id="KW-0547">Nucleotide-binding</keyword>
<evidence type="ECO:0000259" key="4">
    <source>
        <dbReference type="PROSITE" id="PS51388"/>
    </source>
</evidence>
<dbReference type="InterPro" id="IPR001401">
    <property type="entry name" value="Dynamin_GTPase"/>
</dbReference>
<evidence type="ECO:0000256" key="3">
    <source>
        <dbReference type="SAM" id="Coils"/>
    </source>
</evidence>
<keyword evidence="7" id="KW-1185">Reference proteome</keyword>
<proteinExistence type="predicted"/>
<dbReference type="PROSITE" id="PS51388">
    <property type="entry name" value="GED"/>
    <property type="match status" value="1"/>
</dbReference>